<protein>
    <submittedName>
        <fullName evidence="2">Uncharacterized protein</fullName>
    </submittedName>
</protein>
<proteinExistence type="predicted"/>
<reference evidence="2" key="1">
    <citation type="journal article" date="2014" name="Int. J. Syst. Evol. Microbiol.">
        <title>Complete genome sequence of Corynebacterium casei LMG S-19264T (=DSM 44701T), isolated from a smear-ripened cheese.</title>
        <authorList>
            <consortium name="US DOE Joint Genome Institute (JGI-PGF)"/>
            <person name="Walter F."/>
            <person name="Albersmeier A."/>
            <person name="Kalinowski J."/>
            <person name="Ruckert C."/>
        </authorList>
    </citation>
    <scope>NUCLEOTIDE SEQUENCE</scope>
    <source>
        <strain evidence="2">CGMCC 1.16134</strain>
    </source>
</reference>
<reference evidence="2" key="2">
    <citation type="submission" date="2020-09" db="EMBL/GenBank/DDBJ databases">
        <authorList>
            <person name="Sun Q."/>
            <person name="Zhou Y."/>
        </authorList>
    </citation>
    <scope>NUCLEOTIDE SEQUENCE</scope>
    <source>
        <strain evidence="2">CGMCC 1.16134</strain>
    </source>
</reference>
<keyword evidence="1" id="KW-0472">Membrane</keyword>
<accession>A0A917C0W9</accession>
<dbReference type="AlphaFoldDB" id="A0A917C0W9"/>
<gene>
    <name evidence="2" type="ORF">GCM10010912_04860</name>
</gene>
<organism evidence="2 3">
    <name type="scientific">Paenibacillus albidus</name>
    <dbReference type="NCBI Taxonomy" id="2041023"/>
    <lineage>
        <taxon>Bacteria</taxon>
        <taxon>Bacillati</taxon>
        <taxon>Bacillota</taxon>
        <taxon>Bacilli</taxon>
        <taxon>Bacillales</taxon>
        <taxon>Paenibacillaceae</taxon>
        <taxon>Paenibacillus</taxon>
    </lineage>
</organism>
<sequence length="58" mass="6499">MMRDPLAKDFDQMEAEQIDTAGPTDKSIVASNAIKYTAYVMLLFGFLYFLAAYLGPML</sequence>
<dbReference type="Proteomes" id="UP000637643">
    <property type="component" value="Unassembled WGS sequence"/>
</dbReference>
<feature type="transmembrane region" description="Helical" evidence="1">
    <location>
        <begin position="36"/>
        <end position="55"/>
    </location>
</feature>
<comment type="caution">
    <text evidence="2">The sequence shown here is derived from an EMBL/GenBank/DDBJ whole genome shotgun (WGS) entry which is preliminary data.</text>
</comment>
<keyword evidence="3" id="KW-1185">Reference proteome</keyword>
<evidence type="ECO:0000313" key="3">
    <source>
        <dbReference type="Proteomes" id="UP000637643"/>
    </source>
</evidence>
<evidence type="ECO:0000256" key="1">
    <source>
        <dbReference type="SAM" id="Phobius"/>
    </source>
</evidence>
<evidence type="ECO:0000313" key="2">
    <source>
        <dbReference type="EMBL" id="GGF62756.1"/>
    </source>
</evidence>
<name>A0A917C0W9_9BACL</name>
<keyword evidence="1" id="KW-0812">Transmembrane</keyword>
<keyword evidence="1" id="KW-1133">Transmembrane helix</keyword>
<dbReference type="EMBL" id="BMKR01000002">
    <property type="protein sequence ID" value="GGF62756.1"/>
    <property type="molecule type" value="Genomic_DNA"/>
</dbReference>